<dbReference type="SUPFAM" id="SSF55729">
    <property type="entry name" value="Acyl-CoA N-acyltransferases (Nat)"/>
    <property type="match status" value="1"/>
</dbReference>
<dbReference type="InterPro" id="IPR000182">
    <property type="entry name" value="GNAT_dom"/>
</dbReference>
<dbReference type="CDD" id="cd04301">
    <property type="entry name" value="NAT_SF"/>
    <property type="match status" value="1"/>
</dbReference>
<accession>A0A919N0T9</accession>
<comment type="caution">
    <text evidence="4">The sequence shown here is derived from an EMBL/GenBank/DDBJ whole genome shotgun (WGS) entry which is preliminary data.</text>
</comment>
<name>A0A919N0T9_9ACTN</name>
<keyword evidence="1" id="KW-0808">Transferase</keyword>
<dbReference type="EMBL" id="BOMV01000079">
    <property type="protein sequence ID" value="GIF00056.1"/>
    <property type="molecule type" value="Genomic_DNA"/>
</dbReference>
<protein>
    <submittedName>
        <fullName evidence="4">GCN5 family N-acetyltransferase</fullName>
    </submittedName>
</protein>
<dbReference type="PANTHER" id="PTHR43877">
    <property type="entry name" value="AMINOALKYLPHOSPHONATE N-ACETYLTRANSFERASE-RELATED-RELATED"/>
    <property type="match status" value="1"/>
</dbReference>
<dbReference type="Proteomes" id="UP000636960">
    <property type="component" value="Unassembled WGS sequence"/>
</dbReference>
<evidence type="ECO:0000259" key="3">
    <source>
        <dbReference type="PROSITE" id="PS51186"/>
    </source>
</evidence>
<evidence type="ECO:0000256" key="1">
    <source>
        <dbReference type="ARBA" id="ARBA00022679"/>
    </source>
</evidence>
<keyword evidence="5" id="KW-1185">Reference proteome</keyword>
<keyword evidence="2" id="KW-0012">Acyltransferase</keyword>
<evidence type="ECO:0000313" key="4">
    <source>
        <dbReference type="EMBL" id="GIF00056.1"/>
    </source>
</evidence>
<dbReference type="PROSITE" id="PS51186">
    <property type="entry name" value="GNAT"/>
    <property type="match status" value="1"/>
</dbReference>
<evidence type="ECO:0000313" key="5">
    <source>
        <dbReference type="Proteomes" id="UP000636960"/>
    </source>
</evidence>
<dbReference type="InterPro" id="IPR016181">
    <property type="entry name" value="Acyl_CoA_acyltransferase"/>
</dbReference>
<dbReference type="InterPro" id="IPR050832">
    <property type="entry name" value="Bact_Acetyltransf"/>
</dbReference>
<sequence length="172" mass="18839">MTRIRAGRPEDVPAVLELLDDAVAWLVSLGRTDQWGTRPLSANPRRVALTEEQARDGELHLAVDGDLVVGVLGVGGATEYVPPAVEPELYVRLLVTRRAYAAKGVGSFLLDHARRLARERGVGLLRVDCFASEDRALVGYYERQGFTATDRFEVTLASGQVWQGQVLAQRLG</sequence>
<feature type="domain" description="N-acetyltransferase" evidence="3">
    <location>
        <begin position="2"/>
        <end position="172"/>
    </location>
</feature>
<organism evidence="4 5">
    <name type="scientific">Paractinoplanes rishiriensis</name>
    <dbReference type="NCBI Taxonomy" id="1050105"/>
    <lineage>
        <taxon>Bacteria</taxon>
        <taxon>Bacillati</taxon>
        <taxon>Actinomycetota</taxon>
        <taxon>Actinomycetes</taxon>
        <taxon>Micromonosporales</taxon>
        <taxon>Micromonosporaceae</taxon>
        <taxon>Paractinoplanes</taxon>
    </lineage>
</organism>
<dbReference type="RefSeq" id="WP_203787372.1">
    <property type="nucleotide sequence ID" value="NZ_BOMV01000079.1"/>
</dbReference>
<dbReference type="GO" id="GO:0016747">
    <property type="term" value="F:acyltransferase activity, transferring groups other than amino-acyl groups"/>
    <property type="evidence" value="ECO:0007669"/>
    <property type="project" value="InterPro"/>
</dbReference>
<evidence type="ECO:0000256" key="2">
    <source>
        <dbReference type="ARBA" id="ARBA00023315"/>
    </source>
</evidence>
<dbReference type="PANTHER" id="PTHR43877:SF2">
    <property type="entry name" value="AMINOALKYLPHOSPHONATE N-ACETYLTRANSFERASE-RELATED"/>
    <property type="match status" value="1"/>
</dbReference>
<dbReference type="AlphaFoldDB" id="A0A919N0T9"/>
<dbReference type="Gene3D" id="3.40.630.30">
    <property type="match status" value="1"/>
</dbReference>
<proteinExistence type="predicted"/>
<gene>
    <name evidence="4" type="ORF">Ari01nite_75200</name>
</gene>
<reference evidence="4" key="1">
    <citation type="submission" date="2021-01" db="EMBL/GenBank/DDBJ databases">
        <title>Whole genome shotgun sequence of Actinoplanes rishiriensis NBRC 108556.</title>
        <authorList>
            <person name="Komaki H."/>
            <person name="Tamura T."/>
        </authorList>
    </citation>
    <scope>NUCLEOTIDE SEQUENCE</scope>
    <source>
        <strain evidence="4">NBRC 108556</strain>
    </source>
</reference>
<dbReference type="Pfam" id="PF00583">
    <property type="entry name" value="Acetyltransf_1"/>
    <property type="match status" value="1"/>
</dbReference>